<evidence type="ECO:0000256" key="2">
    <source>
        <dbReference type="ARBA" id="ARBA00008335"/>
    </source>
</evidence>
<dbReference type="InterPro" id="IPR011701">
    <property type="entry name" value="MFS"/>
</dbReference>
<keyword evidence="4 8" id="KW-0812">Transmembrane</keyword>
<organism evidence="10 11">
    <name type="scientific">Sphingomonas edaphi</name>
    <dbReference type="NCBI Taxonomy" id="2315689"/>
    <lineage>
        <taxon>Bacteria</taxon>
        <taxon>Pseudomonadati</taxon>
        <taxon>Pseudomonadota</taxon>
        <taxon>Alphaproteobacteria</taxon>
        <taxon>Sphingomonadales</taxon>
        <taxon>Sphingomonadaceae</taxon>
        <taxon>Sphingomonas</taxon>
    </lineage>
</organism>
<keyword evidence="11" id="KW-1185">Reference proteome</keyword>
<evidence type="ECO:0000256" key="5">
    <source>
        <dbReference type="ARBA" id="ARBA00022989"/>
    </source>
</evidence>
<accession>A0A418Q0H1</accession>
<evidence type="ECO:0000256" key="7">
    <source>
        <dbReference type="SAM" id="MobiDB-lite"/>
    </source>
</evidence>
<dbReference type="SUPFAM" id="SSF103473">
    <property type="entry name" value="MFS general substrate transporter"/>
    <property type="match status" value="1"/>
</dbReference>
<comment type="caution">
    <text evidence="10">The sequence shown here is derived from an EMBL/GenBank/DDBJ whole genome shotgun (WGS) entry which is preliminary data.</text>
</comment>
<feature type="transmembrane region" description="Helical" evidence="8">
    <location>
        <begin position="245"/>
        <end position="268"/>
    </location>
</feature>
<dbReference type="EMBL" id="QXTF01000002">
    <property type="protein sequence ID" value="RIX29359.1"/>
    <property type="molecule type" value="Genomic_DNA"/>
</dbReference>
<evidence type="ECO:0000256" key="4">
    <source>
        <dbReference type="ARBA" id="ARBA00022692"/>
    </source>
</evidence>
<feature type="transmembrane region" description="Helical" evidence="8">
    <location>
        <begin position="64"/>
        <end position="85"/>
    </location>
</feature>
<feature type="domain" description="Major facilitator superfamily (MFS) profile" evidence="9">
    <location>
        <begin position="26"/>
        <end position="426"/>
    </location>
</feature>
<feature type="transmembrane region" description="Helical" evidence="8">
    <location>
        <begin position="337"/>
        <end position="361"/>
    </location>
</feature>
<evidence type="ECO:0000313" key="11">
    <source>
        <dbReference type="Proteomes" id="UP000285023"/>
    </source>
</evidence>
<keyword evidence="5 8" id="KW-1133">Transmembrane helix</keyword>
<feature type="transmembrane region" description="Helical" evidence="8">
    <location>
        <begin position="280"/>
        <end position="303"/>
    </location>
</feature>
<evidence type="ECO:0000256" key="3">
    <source>
        <dbReference type="ARBA" id="ARBA00022448"/>
    </source>
</evidence>
<keyword evidence="6 8" id="KW-0472">Membrane</keyword>
<dbReference type="AlphaFoldDB" id="A0A418Q0H1"/>
<feature type="transmembrane region" description="Helical" evidence="8">
    <location>
        <begin position="97"/>
        <end position="116"/>
    </location>
</feature>
<dbReference type="InterPro" id="IPR036259">
    <property type="entry name" value="MFS_trans_sf"/>
</dbReference>
<feature type="transmembrane region" description="Helical" evidence="8">
    <location>
        <begin position="122"/>
        <end position="145"/>
    </location>
</feature>
<reference evidence="10 11" key="1">
    <citation type="submission" date="2018-09" db="EMBL/GenBank/DDBJ databases">
        <title>Sphingomonas sp. DAC4.</title>
        <authorList>
            <person name="Seo T."/>
        </authorList>
    </citation>
    <scope>NUCLEOTIDE SEQUENCE [LARGE SCALE GENOMIC DNA]</scope>
    <source>
        <strain evidence="10 11">DAC4</strain>
    </source>
</reference>
<evidence type="ECO:0000256" key="8">
    <source>
        <dbReference type="SAM" id="Phobius"/>
    </source>
</evidence>
<dbReference type="InterPro" id="IPR004752">
    <property type="entry name" value="AmpG_permease/AT-1"/>
</dbReference>
<dbReference type="PANTHER" id="PTHR12778:SF10">
    <property type="entry name" value="MAJOR FACILITATOR SUPERFAMILY DOMAIN-CONTAINING PROTEIN 3"/>
    <property type="match status" value="1"/>
</dbReference>
<dbReference type="Proteomes" id="UP000285023">
    <property type="component" value="Unassembled WGS sequence"/>
</dbReference>
<dbReference type="GO" id="GO:0016020">
    <property type="term" value="C:membrane"/>
    <property type="evidence" value="ECO:0007669"/>
    <property type="project" value="UniProtKB-SubCell"/>
</dbReference>
<evidence type="ECO:0000256" key="6">
    <source>
        <dbReference type="ARBA" id="ARBA00023136"/>
    </source>
</evidence>
<evidence type="ECO:0000259" key="9">
    <source>
        <dbReference type="PROSITE" id="PS50850"/>
    </source>
</evidence>
<sequence>MSEAATASDDRTISWWEGLRPYFEKAPIAAFFVGVSSGFPYAMIGATLTTRLAQDGIEKSTVTTFALAFLVYNLKFLWAWIVDGVHLPILGRLGQRVSWLIFSGLLVMAAVANLAFQDASASIYQMAIAAVLVGVAGATFDIVIDAYRIELLEPRQLGVGSGMSQYGWRIGSVAAGALALVLAARVGWEIAYLACAMFALPAMLTGLIVGEPKRHREPTEKRGLAEAAVAIWGPFAEFFKRRGAFLVLLFILLHKIGDTLGQLVLRLLLDDMGYTNDEIAIWDVGVGFWAYLIGIFVGGVLYAKIGMKRSVLISLILMGVSNATFAILAMGAKSNPALAACIGFENFASGIGGVVVVAYFSALCNLQFTASQYALISAAASIVGRVLTGTTAGSIVESVGFINFYWLTTVAALPGIVLFWLMMRSGLVDSSIGTAGKVGEGDARDDQSGSEPLSDSASPAR</sequence>
<name>A0A418Q0H1_9SPHN</name>
<keyword evidence="3" id="KW-0813">Transport</keyword>
<protein>
    <submittedName>
        <fullName evidence="10">MFS transporter</fullName>
    </submittedName>
</protein>
<dbReference type="Pfam" id="PF07690">
    <property type="entry name" value="MFS_1"/>
    <property type="match status" value="1"/>
</dbReference>
<comment type="subcellular location">
    <subcellularLocation>
        <location evidence="1">Membrane</location>
        <topology evidence="1">Multi-pass membrane protein</topology>
    </subcellularLocation>
</comment>
<feature type="transmembrane region" description="Helical" evidence="8">
    <location>
        <begin position="402"/>
        <end position="422"/>
    </location>
</feature>
<feature type="transmembrane region" description="Helical" evidence="8">
    <location>
        <begin position="166"/>
        <end position="184"/>
    </location>
</feature>
<dbReference type="RefSeq" id="WP_119533248.1">
    <property type="nucleotide sequence ID" value="NZ_QXTF01000002.1"/>
</dbReference>
<dbReference type="InterPro" id="IPR020846">
    <property type="entry name" value="MFS_dom"/>
</dbReference>
<dbReference type="Gene3D" id="1.20.1250.20">
    <property type="entry name" value="MFS general substrate transporter like domains"/>
    <property type="match status" value="1"/>
</dbReference>
<feature type="transmembrane region" description="Helical" evidence="8">
    <location>
        <begin position="26"/>
        <end position="44"/>
    </location>
</feature>
<gene>
    <name evidence="10" type="ORF">D3M59_08690</name>
</gene>
<dbReference type="PANTHER" id="PTHR12778">
    <property type="entry name" value="SOLUTE CARRIER FAMILY 33 ACETYL-COA TRANSPORTER -RELATED"/>
    <property type="match status" value="1"/>
</dbReference>
<dbReference type="GO" id="GO:0022857">
    <property type="term" value="F:transmembrane transporter activity"/>
    <property type="evidence" value="ECO:0007669"/>
    <property type="project" value="InterPro"/>
</dbReference>
<comment type="similarity">
    <text evidence="2">Belongs to the major facilitator superfamily.</text>
</comment>
<feature type="compositionally biased region" description="Polar residues" evidence="7">
    <location>
        <begin position="449"/>
        <end position="461"/>
    </location>
</feature>
<evidence type="ECO:0000313" key="10">
    <source>
        <dbReference type="EMBL" id="RIX29359.1"/>
    </source>
</evidence>
<dbReference type="OrthoDB" id="9787815at2"/>
<feature type="region of interest" description="Disordered" evidence="7">
    <location>
        <begin position="438"/>
        <end position="461"/>
    </location>
</feature>
<dbReference type="NCBIfam" id="TIGR00901">
    <property type="entry name" value="2A0125"/>
    <property type="match status" value="1"/>
</dbReference>
<feature type="transmembrane region" description="Helical" evidence="8">
    <location>
        <begin position="310"/>
        <end position="331"/>
    </location>
</feature>
<dbReference type="PROSITE" id="PS50850">
    <property type="entry name" value="MFS"/>
    <property type="match status" value="1"/>
</dbReference>
<proteinExistence type="inferred from homology"/>
<evidence type="ECO:0000256" key="1">
    <source>
        <dbReference type="ARBA" id="ARBA00004141"/>
    </source>
</evidence>
<feature type="transmembrane region" description="Helical" evidence="8">
    <location>
        <begin position="373"/>
        <end position="396"/>
    </location>
</feature>